<protein>
    <submittedName>
        <fullName evidence="1">Uncharacterized protein</fullName>
    </submittedName>
</protein>
<evidence type="ECO:0000313" key="1">
    <source>
        <dbReference type="EMBL" id="CAB4165215.1"/>
    </source>
</evidence>
<sequence length="175" mass="19449">MLFLTTLLGGFLPFVPDLLKLFTQAGDRKHEITLLNLRLQAGAQKHLWKMEEISANADIAESVATHAPLQSFGVQLLDKAHASGMSPWLVAPAFILFTLVDVINALVRPMVAYSVFGFYFAYRYACILQAKSVIAGHAWTEALAGTWTENDWAILFTVLGYFFGDRVRQKVKAGK</sequence>
<organism evidence="1">
    <name type="scientific">uncultured Caudovirales phage</name>
    <dbReference type="NCBI Taxonomy" id="2100421"/>
    <lineage>
        <taxon>Viruses</taxon>
        <taxon>Duplodnaviria</taxon>
        <taxon>Heunggongvirae</taxon>
        <taxon>Uroviricota</taxon>
        <taxon>Caudoviricetes</taxon>
        <taxon>Peduoviridae</taxon>
        <taxon>Maltschvirus</taxon>
        <taxon>Maltschvirus maltsch</taxon>
    </lineage>
</organism>
<proteinExistence type="predicted"/>
<reference evidence="1" key="1">
    <citation type="submission" date="2020-04" db="EMBL/GenBank/DDBJ databases">
        <authorList>
            <person name="Chiriac C."/>
            <person name="Salcher M."/>
            <person name="Ghai R."/>
            <person name="Kavagutti S V."/>
        </authorList>
    </citation>
    <scope>NUCLEOTIDE SEQUENCE</scope>
</reference>
<gene>
    <name evidence="1" type="ORF">UFOVP823_19</name>
</gene>
<name>A0A6J5P841_9CAUD</name>
<dbReference type="EMBL" id="LR796773">
    <property type="protein sequence ID" value="CAB4165215.1"/>
    <property type="molecule type" value="Genomic_DNA"/>
</dbReference>
<accession>A0A6J5P841</accession>